<evidence type="ECO:0000256" key="1">
    <source>
        <dbReference type="SAM" id="SignalP"/>
    </source>
</evidence>
<reference evidence="2 3" key="1">
    <citation type="journal article" date="2018" name="Front. Plant Sci.">
        <title>Red Clover (Trifolium pratense) and Zigzag Clover (T. medium) - A Picture of Genomic Similarities and Differences.</title>
        <authorList>
            <person name="Dluhosova J."/>
            <person name="Istvanek J."/>
            <person name="Nedelnik J."/>
            <person name="Repkova J."/>
        </authorList>
    </citation>
    <scope>NUCLEOTIDE SEQUENCE [LARGE SCALE GENOMIC DNA]</scope>
    <source>
        <strain evidence="3">cv. 10/8</strain>
        <tissue evidence="2">Leaf</tissue>
    </source>
</reference>
<comment type="caution">
    <text evidence="2">The sequence shown here is derived from an EMBL/GenBank/DDBJ whole genome shotgun (WGS) entry which is preliminary data.</text>
</comment>
<keyword evidence="3" id="KW-1185">Reference proteome</keyword>
<proteinExistence type="predicted"/>
<dbReference type="AlphaFoldDB" id="A0A392RGZ9"/>
<sequence length="65" mass="7027">MDRLGELLTLCIVLPCCNCCKPGWKGDSALVCPSGEVDFGEEHAECGAYLDLGLVRRTIPLMASR</sequence>
<accession>A0A392RGZ9</accession>
<keyword evidence="1" id="KW-0732">Signal</keyword>
<organism evidence="2 3">
    <name type="scientific">Trifolium medium</name>
    <dbReference type="NCBI Taxonomy" id="97028"/>
    <lineage>
        <taxon>Eukaryota</taxon>
        <taxon>Viridiplantae</taxon>
        <taxon>Streptophyta</taxon>
        <taxon>Embryophyta</taxon>
        <taxon>Tracheophyta</taxon>
        <taxon>Spermatophyta</taxon>
        <taxon>Magnoliopsida</taxon>
        <taxon>eudicotyledons</taxon>
        <taxon>Gunneridae</taxon>
        <taxon>Pentapetalae</taxon>
        <taxon>rosids</taxon>
        <taxon>fabids</taxon>
        <taxon>Fabales</taxon>
        <taxon>Fabaceae</taxon>
        <taxon>Papilionoideae</taxon>
        <taxon>50 kb inversion clade</taxon>
        <taxon>NPAAA clade</taxon>
        <taxon>Hologalegina</taxon>
        <taxon>IRL clade</taxon>
        <taxon>Trifolieae</taxon>
        <taxon>Trifolium</taxon>
    </lineage>
</organism>
<dbReference type="Proteomes" id="UP000265520">
    <property type="component" value="Unassembled WGS sequence"/>
</dbReference>
<protein>
    <submittedName>
        <fullName evidence="2">Uncharacterized protein</fullName>
    </submittedName>
</protein>
<name>A0A392RGZ9_9FABA</name>
<evidence type="ECO:0000313" key="2">
    <source>
        <dbReference type="EMBL" id="MCI34865.1"/>
    </source>
</evidence>
<feature type="signal peptide" evidence="1">
    <location>
        <begin position="1"/>
        <end position="19"/>
    </location>
</feature>
<dbReference type="EMBL" id="LXQA010217836">
    <property type="protein sequence ID" value="MCI34865.1"/>
    <property type="molecule type" value="Genomic_DNA"/>
</dbReference>
<evidence type="ECO:0000313" key="3">
    <source>
        <dbReference type="Proteomes" id="UP000265520"/>
    </source>
</evidence>
<feature type="chain" id="PRO_5017354348" evidence="1">
    <location>
        <begin position="20"/>
        <end position="65"/>
    </location>
</feature>